<feature type="coiled-coil region" evidence="1">
    <location>
        <begin position="207"/>
        <end position="234"/>
    </location>
</feature>
<evidence type="ECO:0000256" key="1">
    <source>
        <dbReference type="SAM" id="Coils"/>
    </source>
</evidence>
<dbReference type="InterPro" id="IPR016913">
    <property type="entry name" value="UCP029215"/>
</dbReference>
<keyword evidence="1" id="KW-0175">Coiled coil</keyword>
<dbReference type="Pfam" id="PF09979">
    <property type="entry name" value="DUF2213"/>
    <property type="match status" value="1"/>
</dbReference>
<sequence length="251" mass="28883">MKKLFYDKLDSQQYTKDEKTGFLKAEVTLSRIGIQDYYGYELNHDIDGLTSDKIYPVYRSPETVFDKDSLESFNLMTVTNDHVDMVTVDNIKSHQVGTVGNITHDKEVVRGQIVITDQKTIEEIEQGKNEVSVGYEVDIIESKGFYRDKHYEYEQTNIRGNHLAIVDKGRCGGDCKITKDGGLTIMKSIKINGVDYQIEDGSLFQAMTKYMADAEEIKAKAEETEEELKKKRKRPIKQKRLLILFRQVMTL</sequence>
<proteinExistence type="predicted"/>
<organism evidence="2 3">
    <name type="scientific">Candidatus Magnetoglobus multicellularis str. Araruama</name>
    <dbReference type="NCBI Taxonomy" id="890399"/>
    <lineage>
        <taxon>Bacteria</taxon>
        <taxon>Pseudomonadati</taxon>
        <taxon>Thermodesulfobacteriota</taxon>
        <taxon>Desulfobacteria</taxon>
        <taxon>Desulfobacterales</taxon>
        <taxon>Desulfobacteraceae</taxon>
        <taxon>Candidatus Magnetoglobus</taxon>
    </lineage>
</organism>
<protein>
    <submittedName>
        <fullName evidence="2">Uncharacterized protein</fullName>
    </submittedName>
</protein>
<dbReference type="EMBL" id="ATBP01000099">
    <property type="protein sequence ID" value="ETR72931.1"/>
    <property type="molecule type" value="Genomic_DNA"/>
</dbReference>
<evidence type="ECO:0000313" key="2">
    <source>
        <dbReference type="EMBL" id="ETR72931.1"/>
    </source>
</evidence>
<gene>
    <name evidence="2" type="ORF">OMM_01321</name>
</gene>
<dbReference type="Proteomes" id="UP000189670">
    <property type="component" value="Unassembled WGS sequence"/>
</dbReference>
<dbReference type="AlphaFoldDB" id="A0A1V1PDI8"/>
<reference evidence="3" key="1">
    <citation type="submission" date="2012-11" db="EMBL/GenBank/DDBJ databases">
        <authorList>
            <person name="Lucero-Rivera Y.E."/>
            <person name="Tovar-Ramirez D."/>
        </authorList>
    </citation>
    <scope>NUCLEOTIDE SEQUENCE [LARGE SCALE GENOMIC DNA]</scope>
    <source>
        <strain evidence="3">Araruama</strain>
    </source>
</reference>
<accession>A0A1V1PDI8</accession>
<evidence type="ECO:0000313" key="3">
    <source>
        <dbReference type="Proteomes" id="UP000189670"/>
    </source>
</evidence>
<comment type="caution">
    <text evidence="2">The sequence shown here is derived from an EMBL/GenBank/DDBJ whole genome shotgun (WGS) entry which is preliminary data.</text>
</comment>
<name>A0A1V1PDI8_9BACT</name>